<comment type="caution">
    <text evidence="3">The sequence shown here is derived from an EMBL/GenBank/DDBJ whole genome shotgun (WGS) entry which is preliminary data.</text>
</comment>
<reference evidence="6 7" key="1">
    <citation type="journal article" date="2020" name="Front. Microbiol.">
        <title>Single-cell genomics of novel Actinobacteria with the Wood-Ljungdahl pathway discovered in a serpentinizing system.</title>
        <authorList>
            <person name="Merino N."/>
            <person name="Kawai M."/>
            <person name="Boyd E.S."/>
            <person name="Colman D.R."/>
            <person name="McGlynn S.E."/>
            <person name="Nealson K.H."/>
            <person name="Kurokawa K."/>
            <person name="Hongoh Y."/>
        </authorList>
    </citation>
    <scope>NUCLEOTIDE SEQUENCE [LARGE SCALE GENOMIC DNA]</scope>
    <source>
        <strain evidence="1 8">S03</strain>
        <strain evidence="2 9">S09_30</strain>
        <strain evidence="3 10">S34</strain>
        <strain evidence="4 6">S44</strain>
        <strain evidence="5 7">S47</strain>
    </source>
</reference>
<evidence type="ECO:0000313" key="3">
    <source>
        <dbReference type="EMBL" id="GFP30452.1"/>
    </source>
</evidence>
<organism evidence="3 10">
    <name type="scientific">Candidatus Hakubella thermalkaliphila</name>
    <dbReference type="NCBI Taxonomy" id="2754717"/>
    <lineage>
        <taxon>Bacteria</taxon>
        <taxon>Bacillati</taxon>
        <taxon>Actinomycetota</taxon>
        <taxon>Actinomycetota incertae sedis</taxon>
        <taxon>Candidatus Hakubellales</taxon>
        <taxon>Candidatus Hakubellaceae</taxon>
        <taxon>Candidatus Hakubella</taxon>
    </lineage>
</organism>
<dbReference type="AlphaFoldDB" id="A0A6V8PCN8"/>
<dbReference type="SUPFAM" id="SSF54862">
    <property type="entry name" value="4Fe-4S ferredoxins"/>
    <property type="match status" value="1"/>
</dbReference>
<keyword evidence="10" id="KW-1185">Reference proteome</keyword>
<gene>
    <name evidence="1" type="ORF">HKBW3S03_00307</name>
    <name evidence="2" type="ORF">HKBW3S09_01109</name>
    <name evidence="3" type="ORF">HKBW3S34_01373</name>
    <name evidence="4" type="ORF">HKBW3S44_01028</name>
    <name evidence="5" type="ORF">HKBW3S47_01485</name>
</gene>
<dbReference type="EMBL" id="BLRW01000156">
    <property type="protein sequence ID" value="GFP23644.1"/>
    <property type="molecule type" value="Genomic_DNA"/>
</dbReference>
<dbReference type="Proteomes" id="UP000561271">
    <property type="component" value="Unassembled WGS sequence"/>
</dbReference>
<evidence type="ECO:0000313" key="5">
    <source>
        <dbReference type="EMBL" id="GFP39787.1"/>
    </source>
</evidence>
<protein>
    <submittedName>
        <fullName evidence="2">Anaerobic carbon-monoxide dehydrogenase iron sulfur subunit</fullName>
    </submittedName>
</protein>
<evidence type="ECO:0000313" key="1">
    <source>
        <dbReference type="EMBL" id="GFP18802.1"/>
    </source>
</evidence>
<dbReference type="EMBL" id="BLRU01000014">
    <property type="protein sequence ID" value="GFP18802.1"/>
    <property type="molecule type" value="Genomic_DNA"/>
</dbReference>
<dbReference type="Gene3D" id="3.30.70.20">
    <property type="match status" value="2"/>
</dbReference>
<evidence type="ECO:0000313" key="4">
    <source>
        <dbReference type="EMBL" id="GFP37348.1"/>
    </source>
</evidence>
<evidence type="ECO:0000313" key="6">
    <source>
        <dbReference type="Proteomes" id="UP000561271"/>
    </source>
</evidence>
<dbReference type="Proteomes" id="UP000585609">
    <property type="component" value="Unassembled WGS sequence"/>
</dbReference>
<proteinExistence type="predicted"/>
<dbReference type="EMBL" id="BLSD01000090">
    <property type="protein sequence ID" value="GFP39787.1"/>
    <property type="molecule type" value="Genomic_DNA"/>
</dbReference>
<evidence type="ECO:0000313" key="8">
    <source>
        <dbReference type="Proteomes" id="UP000574717"/>
    </source>
</evidence>
<sequence length="57" mass="6366">MVCPFGVIKRDVEGRKVASKCDLCLGEEIPVCVAHCPNEALLFEERENLEQAYEKVG</sequence>
<name>A0A6V8PCN8_9ACTN</name>
<evidence type="ECO:0000313" key="9">
    <source>
        <dbReference type="Proteomes" id="UP000585609"/>
    </source>
</evidence>
<dbReference type="EMBL" id="BLSC01000077">
    <property type="protein sequence ID" value="GFP37348.1"/>
    <property type="molecule type" value="Genomic_DNA"/>
</dbReference>
<dbReference type="Proteomes" id="UP000574717">
    <property type="component" value="Unassembled WGS sequence"/>
</dbReference>
<dbReference type="Proteomes" id="UP000588083">
    <property type="component" value="Unassembled WGS sequence"/>
</dbReference>
<evidence type="ECO:0000313" key="7">
    <source>
        <dbReference type="Proteomes" id="UP000569018"/>
    </source>
</evidence>
<dbReference type="EMBL" id="BLRZ01000068">
    <property type="protein sequence ID" value="GFP30452.1"/>
    <property type="molecule type" value="Genomic_DNA"/>
</dbReference>
<accession>A0A6V8PCN8</accession>
<evidence type="ECO:0000313" key="10">
    <source>
        <dbReference type="Proteomes" id="UP000588083"/>
    </source>
</evidence>
<evidence type="ECO:0000313" key="2">
    <source>
        <dbReference type="EMBL" id="GFP23644.1"/>
    </source>
</evidence>
<dbReference type="Proteomes" id="UP000569018">
    <property type="component" value="Unassembled WGS sequence"/>
</dbReference>